<protein>
    <submittedName>
        <fullName evidence="2">Uncharacterized protein</fullName>
    </submittedName>
</protein>
<proteinExistence type="predicted"/>
<keyword evidence="3" id="KW-1185">Reference proteome</keyword>
<accession>A0A016WEK7</accession>
<dbReference type="EMBL" id="JARK01000390">
    <property type="protein sequence ID" value="EYC37448.1"/>
    <property type="molecule type" value="Genomic_DNA"/>
</dbReference>
<dbReference type="Proteomes" id="UP000024635">
    <property type="component" value="Unassembled WGS sequence"/>
</dbReference>
<comment type="caution">
    <text evidence="2">The sequence shown here is derived from an EMBL/GenBank/DDBJ whole genome shotgun (WGS) entry which is preliminary data.</text>
</comment>
<evidence type="ECO:0000256" key="1">
    <source>
        <dbReference type="SAM" id="MobiDB-lite"/>
    </source>
</evidence>
<name>A0A016WEK7_9BILA</name>
<sequence>MAQLADSVSDRRTSQSETLHVGEKDHGRTAHNFRGEQSGVKVFFTEHIRNDRLDDLRRETEKEKSAP</sequence>
<feature type="region of interest" description="Disordered" evidence="1">
    <location>
        <begin position="1"/>
        <end position="34"/>
    </location>
</feature>
<dbReference type="AlphaFoldDB" id="A0A016WEK7"/>
<evidence type="ECO:0000313" key="2">
    <source>
        <dbReference type="EMBL" id="EYC37448.1"/>
    </source>
</evidence>
<reference evidence="3" key="1">
    <citation type="journal article" date="2015" name="Nat. Genet.">
        <title>The genome and transcriptome of the zoonotic hookworm Ancylostoma ceylanicum identify infection-specific gene families.</title>
        <authorList>
            <person name="Schwarz E.M."/>
            <person name="Hu Y."/>
            <person name="Antoshechkin I."/>
            <person name="Miller M.M."/>
            <person name="Sternberg P.W."/>
            <person name="Aroian R.V."/>
        </authorList>
    </citation>
    <scope>NUCLEOTIDE SEQUENCE</scope>
    <source>
        <strain evidence="3">HY135</strain>
    </source>
</reference>
<gene>
    <name evidence="2" type="primary">Acey_s0790.g2366</name>
    <name evidence="2" type="ORF">Y032_0790g2366</name>
</gene>
<organism evidence="2 3">
    <name type="scientific">Ancylostoma ceylanicum</name>
    <dbReference type="NCBI Taxonomy" id="53326"/>
    <lineage>
        <taxon>Eukaryota</taxon>
        <taxon>Metazoa</taxon>
        <taxon>Ecdysozoa</taxon>
        <taxon>Nematoda</taxon>
        <taxon>Chromadorea</taxon>
        <taxon>Rhabditida</taxon>
        <taxon>Rhabditina</taxon>
        <taxon>Rhabditomorpha</taxon>
        <taxon>Strongyloidea</taxon>
        <taxon>Ancylostomatidae</taxon>
        <taxon>Ancylostomatinae</taxon>
        <taxon>Ancylostoma</taxon>
    </lineage>
</organism>
<feature type="compositionally biased region" description="Basic and acidic residues" evidence="1">
    <location>
        <begin position="8"/>
        <end position="28"/>
    </location>
</feature>
<evidence type="ECO:0000313" key="3">
    <source>
        <dbReference type="Proteomes" id="UP000024635"/>
    </source>
</evidence>